<dbReference type="Proteomes" id="UP000186456">
    <property type="component" value="Unassembled WGS sequence"/>
</dbReference>
<dbReference type="InterPro" id="IPR045423">
    <property type="entry name" value="DUF6510"/>
</dbReference>
<dbReference type="EMBL" id="FNJN01000002">
    <property type="protein sequence ID" value="SDO85540.1"/>
    <property type="molecule type" value="Genomic_DNA"/>
</dbReference>
<reference evidence="1 2" key="1">
    <citation type="submission" date="2016-10" db="EMBL/GenBank/DDBJ databases">
        <authorList>
            <person name="de Groot N.N."/>
        </authorList>
    </citation>
    <scope>NUCLEOTIDE SEQUENCE [LARGE SCALE GENOMIC DNA]</scope>
    <source>
        <strain evidence="1 2">StLB037</strain>
    </source>
</reference>
<accession>A0A1H0MZI3</accession>
<evidence type="ECO:0000313" key="2">
    <source>
        <dbReference type="Proteomes" id="UP000186456"/>
    </source>
</evidence>
<protein>
    <submittedName>
        <fullName evidence="1">Uncharacterized protein</fullName>
    </submittedName>
</protein>
<dbReference type="AlphaFoldDB" id="A0A1H0MZI3"/>
<evidence type="ECO:0000313" key="1">
    <source>
        <dbReference type="EMBL" id="SDO85540.1"/>
    </source>
</evidence>
<organism evidence="1 2">
    <name type="scientific">Microbacterium testaceum (strain StLB037)</name>
    <dbReference type="NCBI Taxonomy" id="979556"/>
    <lineage>
        <taxon>Bacteria</taxon>
        <taxon>Bacillati</taxon>
        <taxon>Actinomycetota</taxon>
        <taxon>Actinomycetes</taxon>
        <taxon>Micrococcales</taxon>
        <taxon>Microbacteriaceae</taxon>
        <taxon>Microbacterium</taxon>
    </lineage>
</organism>
<gene>
    <name evidence="1" type="ORF">SAMN04487788_1242</name>
</gene>
<proteinExistence type="predicted"/>
<sequence>MTLFDGNALAGRLDDLLGWDATASGVRCTHCGLTGLLATAAVYASAMGAVARCRGCEAVLLTVVDGPDGRSWLGLSGVSAVEMHRA</sequence>
<name>A0A1H0MZI3_MICTS</name>
<dbReference type="Pfam" id="PF20120">
    <property type="entry name" value="DUF6510"/>
    <property type="match status" value="1"/>
</dbReference>
<dbReference type="RefSeq" id="WP_074694776.1">
    <property type="nucleotide sequence ID" value="NZ_FNJN01000002.1"/>
</dbReference>